<gene>
    <name evidence="3" type="ORF">EV380_0453</name>
</gene>
<feature type="compositionally biased region" description="Basic and acidic residues" evidence="1">
    <location>
        <begin position="228"/>
        <end position="239"/>
    </location>
</feature>
<keyword evidence="2" id="KW-0472">Membrane</keyword>
<feature type="region of interest" description="Disordered" evidence="1">
    <location>
        <begin position="218"/>
        <end position="239"/>
    </location>
</feature>
<name>A0A4Q8A9Y7_9MICC</name>
<reference evidence="3 4" key="1">
    <citation type="submission" date="2019-02" db="EMBL/GenBank/DDBJ databases">
        <title>Sequencing the genomes of 1000 actinobacteria strains.</title>
        <authorList>
            <person name="Klenk H.-P."/>
        </authorList>
    </citation>
    <scope>NUCLEOTIDE SEQUENCE [LARGE SCALE GENOMIC DNA]</scope>
    <source>
        <strain evidence="3 4">DSM 17364</strain>
    </source>
</reference>
<dbReference type="AlphaFoldDB" id="A0A4Q8A9Y7"/>
<feature type="compositionally biased region" description="Basic and acidic residues" evidence="1">
    <location>
        <begin position="177"/>
        <end position="195"/>
    </location>
</feature>
<dbReference type="Proteomes" id="UP000292685">
    <property type="component" value="Unassembled WGS sequence"/>
</dbReference>
<organism evidence="3 4">
    <name type="scientific">Zhihengliuella halotolerans</name>
    <dbReference type="NCBI Taxonomy" id="370736"/>
    <lineage>
        <taxon>Bacteria</taxon>
        <taxon>Bacillati</taxon>
        <taxon>Actinomycetota</taxon>
        <taxon>Actinomycetes</taxon>
        <taxon>Micrococcales</taxon>
        <taxon>Micrococcaceae</taxon>
        <taxon>Zhihengliuella</taxon>
    </lineage>
</organism>
<accession>A0A4Q8A9Y7</accession>
<proteinExistence type="predicted"/>
<dbReference type="EMBL" id="SHLA01000001">
    <property type="protein sequence ID" value="RZU60902.1"/>
    <property type="molecule type" value="Genomic_DNA"/>
</dbReference>
<evidence type="ECO:0000313" key="4">
    <source>
        <dbReference type="Proteomes" id="UP000292685"/>
    </source>
</evidence>
<evidence type="ECO:0000256" key="1">
    <source>
        <dbReference type="SAM" id="MobiDB-lite"/>
    </source>
</evidence>
<feature type="transmembrane region" description="Helical" evidence="2">
    <location>
        <begin position="28"/>
        <end position="50"/>
    </location>
</feature>
<feature type="region of interest" description="Disordered" evidence="1">
    <location>
        <begin position="177"/>
        <end position="197"/>
    </location>
</feature>
<evidence type="ECO:0000313" key="3">
    <source>
        <dbReference type="EMBL" id="RZU60902.1"/>
    </source>
</evidence>
<feature type="transmembrane region" description="Helical" evidence="2">
    <location>
        <begin position="56"/>
        <end position="77"/>
    </location>
</feature>
<dbReference type="OrthoDB" id="4883227at2"/>
<protein>
    <submittedName>
        <fullName evidence="3">Uncharacterized protein</fullName>
    </submittedName>
</protein>
<keyword evidence="4" id="KW-1185">Reference proteome</keyword>
<sequence length="239" mass="25508">MMTTEPRETGLRQPQAAQGRFRVRYGRLGLALIGLTALVTFVVTGALAPFGVVSGLWTLAAAAVFVGSFVGLRSLAVRDRRRRVLARINRTYSDAMAAVAGTVAAEAPDHGSSDVFDAQPGSGETERRLTVEELRAEARRVAALKAAQRPVSSTQALDAGRTWDPVAVPKPTYVEAAKARRPEPQPLPRPEEKKPVNVKSILADTRARSNAAAETIAAGTAPAGPRINLDDVLQRRRGA</sequence>
<feature type="region of interest" description="Disordered" evidence="1">
    <location>
        <begin position="107"/>
        <end position="126"/>
    </location>
</feature>
<keyword evidence="2" id="KW-1133">Transmembrane helix</keyword>
<evidence type="ECO:0000256" key="2">
    <source>
        <dbReference type="SAM" id="Phobius"/>
    </source>
</evidence>
<keyword evidence="2" id="KW-0812">Transmembrane</keyword>
<dbReference type="RefSeq" id="WP_130449039.1">
    <property type="nucleotide sequence ID" value="NZ_SHLA01000001.1"/>
</dbReference>
<comment type="caution">
    <text evidence="3">The sequence shown here is derived from an EMBL/GenBank/DDBJ whole genome shotgun (WGS) entry which is preliminary data.</text>
</comment>